<dbReference type="GO" id="GO:0097730">
    <property type="term" value="C:non-motile cilium"/>
    <property type="evidence" value="ECO:0007669"/>
    <property type="project" value="TreeGrafter"/>
</dbReference>
<dbReference type="Pfam" id="PF21049">
    <property type="entry name" value="CFA69_ARM_rpt"/>
    <property type="match status" value="1"/>
</dbReference>
<sequence>MSAAQYEELQLLAIATLATMAPLLIEDYMLCQGNTRLLLFLEWCVSSDPFFTQGNSFHGTGGRGTKLAQMRFCLRVLNPVVSLGDDALNVDLCDQGAIHQLLGILKFTTSNYKDSALVMEIQSDILLILSTLCESNIHRKELFGWEGVDTLIPFMKIDDKNFYSGLGHNRLLFCALDCLWCCVMGCTILEDYFLEKEGLFTLLDLLL</sequence>
<evidence type="ECO:0000313" key="3">
    <source>
        <dbReference type="RefSeq" id="XP_026548027.1"/>
    </source>
</evidence>
<dbReference type="GO" id="GO:0097225">
    <property type="term" value="C:sperm midpiece"/>
    <property type="evidence" value="ECO:0007669"/>
    <property type="project" value="TreeGrafter"/>
</dbReference>
<feature type="non-terminal residue" evidence="3">
    <location>
        <position position="207"/>
    </location>
</feature>
<dbReference type="InterPro" id="IPR048732">
    <property type="entry name" value="CFA69"/>
</dbReference>
<dbReference type="InterPro" id="IPR016024">
    <property type="entry name" value="ARM-type_fold"/>
</dbReference>
<dbReference type="Gene3D" id="1.25.10.10">
    <property type="entry name" value="Leucine-rich Repeat Variant"/>
    <property type="match status" value="1"/>
</dbReference>
<proteinExistence type="predicted"/>
<evidence type="ECO:0000313" key="2">
    <source>
        <dbReference type="Proteomes" id="UP000504612"/>
    </source>
</evidence>
<dbReference type="AlphaFoldDB" id="A0A6J1VY29"/>
<reference evidence="3" key="1">
    <citation type="submission" date="2025-08" db="UniProtKB">
        <authorList>
            <consortium name="RefSeq"/>
        </authorList>
    </citation>
    <scope>IDENTIFICATION</scope>
</reference>
<accession>A0A6J1VY29</accession>
<dbReference type="GO" id="GO:0042048">
    <property type="term" value="P:olfactory behavior"/>
    <property type="evidence" value="ECO:0007669"/>
    <property type="project" value="TreeGrafter"/>
</dbReference>
<feature type="domain" description="Cilia- and flagella-associated protein 69 ARM repeats" evidence="1">
    <location>
        <begin position="1"/>
        <end position="206"/>
    </location>
</feature>
<dbReference type="GO" id="GO:1902093">
    <property type="term" value="P:positive regulation of flagellated sperm motility"/>
    <property type="evidence" value="ECO:0007669"/>
    <property type="project" value="TreeGrafter"/>
</dbReference>
<dbReference type="KEGG" id="nss:113429735"/>
<evidence type="ECO:0000259" key="1">
    <source>
        <dbReference type="Pfam" id="PF21049"/>
    </source>
</evidence>
<name>A0A6J1VY29_9SAUR</name>
<dbReference type="PANTHER" id="PTHR14716">
    <property type="entry name" value="CILIA- AND FLAGELLA-ASSOCIATED PROTEIN 69"/>
    <property type="match status" value="1"/>
</dbReference>
<dbReference type="SUPFAM" id="SSF48371">
    <property type="entry name" value="ARM repeat"/>
    <property type="match status" value="1"/>
</dbReference>
<dbReference type="InterPro" id="IPR011989">
    <property type="entry name" value="ARM-like"/>
</dbReference>
<dbReference type="GO" id="GO:1990834">
    <property type="term" value="P:response to odorant"/>
    <property type="evidence" value="ECO:0007669"/>
    <property type="project" value="TreeGrafter"/>
</dbReference>
<dbReference type="RefSeq" id="XP_026548027.1">
    <property type="nucleotide sequence ID" value="XM_026692242.1"/>
</dbReference>
<dbReference type="GeneID" id="113429735"/>
<organism evidence="2 3">
    <name type="scientific">Notechis scutatus</name>
    <name type="common">mainland tiger snake</name>
    <dbReference type="NCBI Taxonomy" id="8663"/>
    <lineage>
        <taxon>Eukaryota</taxon>
        <taxon>Metazoa</taxon>
        <taxon>Chordata</taxon>
        <taxon>Craniata</taxon>
        <taxon>Vertebrata</taxon>
        <taxon>Euteleostomi</taxon>
        <taxon>Lepidosauria</taxon>
        <taxon>Squamata</taxon>
        <taxon>Bifurcata</taxon>
        <taxon>Unidentata</taxon>
        <taxon>Episquamata</taxon>
        <taxon>Toxicofera</taxon>
        <taxon>Serpentes</taxon>
        <taxon>Colubroidea</taxon>
        <taxon>Elapidae</taxon>
        <taxon>Hydrophiinae</taxon>
        <taxon>Notechis</taxon>
    </lineage>
</organism>
<keyword evidence="2" id="KW-1185">Reference proteome</keyword>
<dbReference type="Proteomes" id="UP000504612">
    <property type="component" value="Unplaced"/>
</dbReference>
<gene>
    <name evidence="3" type="primary">LOC113429735</name>
</gene>
<protein>
    <submittedName>
        <fullName evidence="3">Cilia- and flagella-associated protein 69-like</fullName>
    </submittedName>
</protein>
<dbReference type="PANTHER" id="PTHR14716:SF0">
    <property type="entry name" value="CILIA- AND FLAGELLA-ASSOCIATED PROTEIN 69"/>
    <property type="match status" value="1"/>
</dbReference>
<dbReference type="InterPro" id="IPR048733">
    <property type="entry name" value="CFA69_ARM_dom"/>
</dbReference>